<accession>A0A0E4CZ09</accession>
<protein>
    <submittedName>
        <fullName evidence="2">Putative membrane protein</fullName>
    </submittedName>
</protein>
<dbReference type="EMBL" id="LN831776">
    <property type="protein sequence ID" value="CQR58020.1"/>
    <property type="molecule type" value="Genomic_DNA"/>
</dbReference>
<reference evidence="3" key="1">
    <citation type="submission" date="2015-03" db="EMBL/GenBank/DDBJ databases">
        <authorList>
            <person name="Wibberg D."/>
        </authorList>
    </citation>
    <scope>NUCLEOTIDE SEQUENCE [LARGE SCALE GENOMIC DNA]</scope>
</reference>
<keyword evidence="1" id="KW-1133">Transmembrane helix</keyword>
<dbReference type="KEGG" id="pri:PRIO_5633"/>
<keyword evidence="1" id="KW-0472">Membrane</keyword>
<proteinExistence type="predicted"/>
<evidence type="ECO:0000256" key="1">
    <source>
        <dbReference type="SAM" id="Phobius"/>
    </source>
</evidence>
<dbReference type="Proteomes" id="UP000033163">
    <property type="component" value="Chromosome I"/>
</dbReference>
<name>A0A0E4CZ09_9BACL</name>
<keyword evidence="1" id="KW-0812">Transmembrane</keyword>
<dbReference type="AlphaFoldDB" id="A0A0E4CZ09"/>
<dbReference type="PATRIC" id="fig|1073571.4.peg.6045"/>
<evidence type="ECO:0000313" key="3">
    <source>
        <dbReference type="Proteomes" id="UP000033163"/>
    </source>
</evidence>
<gene>
    <name evidence="2" type="ORF">PRIO_5633</name>
</gene>
<feature type="transmembrane region" description="Helical" evidence="1">
    <location>
        <begin position="77"/>
        <end position="101"/>
    </location>
</feature>
<evidence type="ECO:0000313" key="2">
    <source>
        <dbReference type="EMBL" id="CQR58020.1"/>
    </source>
</evidence>
<dbReference type="HOGENOM" id="CLU_2260997_0_0_9"/>
<organism evidence="2 3">
    <name type="scientific">Paenibacillus riograndensis SBR5</name>
    <dbReference type="NCBI Taxonomy" id="1073571"/>
    <lineage>
        <taxon>Bacteria</taxon>
        <taxon>Bacillati</taxon>
        <taxon>Bacillota</taxon>
        <taxon>Bacilli</taxon>
        <taxon>Bacillales</taxon>
        <taxon>Paenibacillaceae</taxon>
        <taxon>Paenibacillus</taxon>
        <taxon>Paenibacillus sonchi group</taxon>
    </lineage>
</organism>
<sequence>MHKIKYFLHSLFFTRPQGVRILEESALIVNDFSHTSNCNPLIAVMQLQGGKKMDVNAHTRDPREHVNEEPRNDLGDLLAGFFGMTGFMTVVFFGMVIIKFLSE</sequence>